<dbReference type="Proteomes" id="UP000183063">
    <property type="component" value="Unassembled WGS sequence"/>
</dbReference>
<reference evidence="2" key="3">
    <citation type="submission" date="2016-10" db="EMBL/GenBank/DDBJ databases">
        <authorList>
            <person name="de Groot N.N."/>
        </authorList>
    </citation>
    <scope>NUCLEOTIDE SEQUENCE [LARGE SCALE GENOMIC DNA]</scope>
    <source>
        <strain evidence="2">CCBAU85039</strain>
    </source>
</reference>
<evidence type="ECO:0000313" key="4">
    <source>
        <dbReference type="Proteomes" id="UP000183063"/>
    </source>
</evidence>
<evidence type="ECO:0000313" key="5">
    <source>
        <dbReference type="Proteomes" id="UP000198939"/>
    </source>
</evidence>
<feature type="region of interest" description="Disordered" evidence="1">
    <location>
        <begin position="71"/>
        <end position="90"/>
    </location>
</feature>
<dbReference type="Proteomes" id="UP000198939">
    <property type="component" value="Unassembled WGS sequence"/>
</dbReference>
<protein>
    <submittedName>
        <fullName evidence="2">Uncharacterized protein</fullName>
    </submittedName>
</protein>
<evidence type="ECO:0000256" key="1">
    <source>
        <dbReference type="SAM" id="MobiDB-lite"/>
    </source>
</evidence>
<dbReference type="EMBL" id="FNXB01000051">
    <property type="protein sequence ID" value="SEI18516.1"/>
    <property type="molecule type" value="Genomic_DNA"/>
</dbReference>
<evidence type="ECO:0000313" key="3">
    <source>
        <dbReference type="EMBL" id="SEP12029.1"/>
    </source>
</evidence>
<evidence type="ECO:0000313" key="2">
    <source>
        <dbReference type="EMBL" id="SEI18516.1"/>
    </source>
</evidence>
<accession>A0A1H8V9D9</accession>
<proteinExistence type="predicted"/>
<sequence length="90" mass="9934">MNLDDENAAVFVWIVPEGAEDIRHLSVDGDYVGSIAKNTENPSAKHQWSWRVTIPDSVDRNTPLAGHADDELAAKKAAEEAYSRARRETG</sequence>
<reference evidence="4" key="1">
    <citation type="submission" date="2016-10" db="EMBL/GenBank/DDBJ databases">
        <authorList>
            <person name="Wibberg D."/>
        </authorList>
    </citation>
    <scope>NUCLEOTIDE SEQUENCE [LARGE SCALE GENOMIC DNA]</scope>
</reference>
<keyword evidence="5" id="KW-1185">Reference proteome</keyword>
<gene>
    <name evidence="2" type="ORF">RTCCBAU85039_5917</name>
    <name evidence="3" type="ORF">SAMN05216228_104036</name>
</gene>
<dbReference type="EMBL" id="FOCV01000040">
    <property type="protein sequence ID" value="SEP12029.1"/>
    <property type="molecule type" value="Genomic_DNA"/>
</dbReference>
<name>A0A1H8V9D9_9HYPH</name>
<dbReference type="RefSeq" id="WP_072381009.1">
    <property type="nucleotide sequence ID" value="NZ_FNXB01000051.1"/>
</dbReference>
<reference evidence="3 5" key="2">
    <citation type="submission" date="2016-10" db="EMBL/GenBank/DDBJ databases">
        <authorList>
            <person name="Varghese N."/>
            <person name="Submissions S."/>
        </authorList>
    </citation>
    <scope>NUCLEOTIDE SEQUENCE [LARGE SCALE GENOMIC DNA]</scope>
    <source>
        <strain evidence="3 5">CGMCC 1.7071</strain>
    </source>
</reference>
<dbReference type="AlphaFoldDB" id="A0A1H8V9D9"/>
<organism evidence="2 4">
    <name type="scientific">Rhizobium tibeticum</name>
    <dbReference type="NCBI Taxonomy" id="501024"/>
    <lineage>
        <taxon>Bacteria</taxon>
        <taxon>Pseudomonadati</taxon>
        <taxon>Pseudomonadota</taxon>
        <taxon>Alphaproteobacteria</taxon>
        <taxon>Hyphomicrobiales</taxon>
        <taxon>Rhizobiaceae</taxon>
        <taxon>Rhizobium/Agrobacterium group</taxon>
        <taxon>Rhizobium</taxon>
    </lineage>
</organism>